<accession>A0A2S9QLN4</accession>
<feature type="region of interest" description="Disordered" evidence="4">
    <location>
        <begin position="115"/>
        <end position="140"/>
    </location>
</feature>
<dbReference type="Pfam" id="PF17210">
    <property type="entry name" value="SdrD_B"/>
    <property type="match status" value="1"/>
</dbReference>
<evidence type="ECO:0000256" key="1">
    <source>
        <dbReference type="ARBA" id="ARBA00004613"/>
    </source>
</evidence>
<comment type="caution">
    <text evidence="7">The sequence shown here is derived from an EMBL/GenBank/DDBJ whole genome shotgun (WGS) entry which is preliminary data.</text>
</comment>
<dbReference type="RefSeq" id="WP_105805847.1">
    <property type="nucleotide sequence ID" value="NZ_MWZD01000018.1"/>
</dbReference>
<feature type="compositionally biased region" description="Basic and acidic residues" evidence="4">
    <location>
        <begin position="68"/>
        <end position="91"/>
    </location>
</feature>
<dbReference type="Gene3D" id="2.60.40.10">
    <property type="entry name" value="Immunoglobulins"/>
    <property type="match status" value="1"/>
</dbReference>
<dbReference type="PANTHER" id="PTHR23303">
    <property type="entry name" value="CARBOXYPEPTIDASE REGULATORY REGION-CONTAINING"/>
    <property type="match status" value="1"/>
</dbReference>
<name>A0A2S9QLN4_9MICO</name>
<sequence length="1392" mass="144639">MPEKETAHRRVRKVGPGAAVGALALIAGLLVVPPAHAEETTPPIAQDAEATPGGGATPREAAEEGAESDSKPKSEVAPHEDEAPPHGRAGADDAPSLAPLAAGDGVLTLTVAQQTGTGPFQDNDDAGNDSGPDNTIVRTNDTVSYNVGIRYEGEDQTQPRIGFTLPQGQELVSLPPFCLPGSTVTPETIPAPAVPLTATSWTELPSQTVTCLLEDQAAGTSLNYPFISVVRSEVPNGTEMDAPTFSVSTNEVPEAVTIAPEPVTASATPRFDLSKRGSATQANQGPLFQGTAACPDDSGRICRTIAYPMTLTVPASGKGVAPLANPIIFEDNLDPATFFGAEAWAEMIAKAGSESAARQAYAPMLSWCGAITAGSGFRGSLPFSDIATGDQTNSVRDSGTVTCTSPGAGQNAVITITDMDTSAVTVPTKTGNGNALPANTGYVFSYEIAIAVPQDAVLDIGADGEGNYTLDTHNEFTNVQMTSIDGQQNSDDPANNSRDASIRLQITGGFDKSFTGIYGQPGNTPAPQFSNGPIYEGLPGSGIRKDGNTVVMPGQAVQSVMSMNESAVAGSGTEFSRTHVSCDVWDADRLALAAHPDWRGTYTNLPSNGEPVFPSYYSQGNSQPGRAHLGTAASTFKNIKIEYSSGPAGPGADSDCSTGTWSTNPDDIVAPTTDGFGRTVWNGINRVRITLNTEYPAGNPAAGGGLDFAIAQVVLDSDKTEPIGNWASREIANGVKSTSEALDTAVTSNVPSYDPDTHAGSLGDRLIQGEAIVRVKKYVQNPTTGEFVDSVAPQFTAGATVNYRLDPSLSTSVPVEGNTAEVVVEDCLPQYQVFSAAVQGGSALEPEVAQMGAPDGSELACPDDRQYVRWNLGKHAIGEPIEPIVVSAEVLDVARNGTYTNDVMVSSPVDQSPASVRDDDVQLQLVVPTGIKISKTVDQPVLEVNPDGITNPRSMLWSVYFANIDAPGEVTNVDVIDVLPVNGQNGSAFDGQLRFDSATVGAGSGMTILYTSDAGLNADPAHPSNTASGATVWCDAVTGAVVSGSGSAADCPQSAGEVTGLRFLRAGPFTPADDFRVDIAMTPLGNAGGDVYRNITAGRADGVSQGVGPAARTVDIISSSIGDRVWEDANSNGIQDEGEPGIAGFSVKLVGTDVDGNAVSLETVTDENGRYTFTNLASGTYRVIFDPNGLNSNTQFTTQHSGSDAAIDSDADPVNGQTQEFTLGKDTEDLTLDAGVVIDRNVDIVLDKKYLGATDLDEDRHSTVTYELEVTNHGTAEGPYDLTDTLKFGGDITIDDVTVANAAPGDIATNPGFDGQKDTSVVSGAVLPGGATHTYLVTVEATVETTITTEESECAITETESGSGFLNEAELSMNGETCLYTHLTLPTICRVE</sequence>
<evidence type="ECO:0000256" key="2">
    <source>
        <dbReference type="ARBA" id="ARBA00022525"/>
    </source>
</evidence>
<proteinExistence type="predicted"/>
<keyword evidence="8" id="KW-1185">Reference proteome</keyword>
<comment type="subcellular location">
    <subcellularLocation>
        <location evidence="1">Secreted</location>
    </subcellularLocation>
</comment>
<keyword evidence="3 5" id="KW-0732">Signal</keyword>
<keyword evidence="2" id="KW-0964">Secreted</keyword>
<dbReference type="InterPro" id="IPR051417">
    <property type="entry name" value="SDr/BOS_complex"/>
</dbReference>
<dbReference type="OrthoDB" id="134475at2"/>
<evidence type="ECO:0000256" key="4">
    <source>
        <dbReference type="SAM" id="MobiDB-lite"/>
    </source>
</evidence>
<evidence type="ECO:0000256" key="3">
    <source>
        <dbReference type="ARBA" id="ARBA00022729"/>
    </source>
</evidence>
<dbReference type="Proteomes" id="UP000238650">
    <property type="component" value="Unassembled WGS sequence"/>
</dbReference>
<reference evidence="7 8" key="1">
    <citation type="journal article" date="2017" name="New Microbes New Infect">
        <title>Genome sequence of 'Leucobacter massiliensis' sp. nov. isolated from human pharynx after travel to the 2014 Hajj.</title>
        <authorList>
            <person name="Leangapichart T."/>
            <person name="Gautret P."/>
            <person name="Nguyen T.T."/>
            <person name="Armstrong N."/>
            <person name="Rolain J.M."/>
        </authorList>
    </citation>
    <scope>NUCLEOTIDE SEQUENCE [LARGE SCALE GENOMIC DNA]</scope>
    <source>
        <strain evidence="7 8">122RC15</strain>
    </source>
</reference>
<dbReference type="GO" id="GO:0005975">
    <property type="term" value="P:carbohydrate metabolic process"/>
    <property type="evidence" value="ECO:0007669"/>
    <property type="project" value="UniProtKB-ARBA"/>
</dbReference>
<gene>
    <name evidence="7" type="ORF">B4915_10845</name>
</gene>
<evidence type="ECO:0000256" key="5">
    <source>
        <dbReference type="SAM" id="SignalP"/>
    </source>
</evidence>
<protein>
    <recommendedName>
        <fullName evidence="6">SD-repeat containing protein B domain-containing protein</fullName>
    </recommendedName>
</protein>
<evidence type="ECO:0000313" key="7">
    <source>
        <dbReference type="EMBL" id="PRI10497.1"/>
    </source>
</evidence>
<dbReference type="InterPro" id="IPR033764">
    <property type="entry name" value="Sdr_B"/>
</dbReference>
<feature type="chain" id="PRO_5015438610" description="SD-repeat containing protein B domain-containing protein" evidence="5">
    <location>
        <begin position="38"/>
        <end position="1392"/>
    </location>
</feature>
<feature type="domain" description="SD-repeat containing protein B" evidence="6">
    <location>
        <begin position="1120"/>
        <end position="1236"/>
    </location>
</feature>
<evidence type="ECO:0000259" key="6">
    <source>
        <dbReference type="Pfam" id="PF17210"/>
    </source>
</evidence>
<feature type="compositionally biased region" description="Polar residues" evidence="4">
    <location>
        <begin position="131"/>
        <end position="140"/>
    </location>
</feature>
<feature type="region of interest" description="Disordered" evidence="4">
    <location>
        <begin position="37"/>
        <end position="100"/>
    </location>
</feature>
<dbReference type="InterPro" id="IPR013783">
    <property type="entry name" value="Ig-like_fold"/>
</dbReference>
<evidence type="ECO:0000313" key="8">
    <source>
        <dbReference type="Proteomes" id="UP000238650"/>
    </source>
</evidence>
<dbReference type="GO" id="GO:0005576">
    <property type="term" value="C:extracellular region"/>
    <property type="evidence" value="ECO:0007669"/>
    <property type="project" value="UniProtKB-SubCell"/>
</dbReference>
<dbReference type="SUPFAM" id="SSF117074">
    <property type="entry name" value="Hypothetical protein PA1324"/>
    <property type="match status" value="1"/>
</dbReference>
<feature type="signal peptide" evidence="5">
    <location>
        <begin position="1"/>
        <end position="37"/>
    </location>
</feature>
<organism evidence="7 8">
    <name type="scientific">Leucobacter massiliensis</name>
    <dbReference type="NCBI Taxonomy" id="1686285"/>
    <lineage>
        <taxon>Bacteria</taxon>
        <taxon>Bacillati</taxon>
        <taxon>Actinomycetota</taxon>
        <taxon>Actinomycetes</taxon>
        <taxon>Micrococcales</taxon>
        <taxon>Microbacteriaceae</taxon>
        <taxon>Leucobacter</taxon>
    </lineage>
</organism>
<dbReference type="EMBL" id="MWZD01000018">
    <property type="protein sequence ID" value="PRI10497.1"/>
    <property type="molecule type" value="Genomic_DNA"/>
</dbReference>